<feature type="active site" description="Acyl-thioester intermediate" evidence="2">
    <location>
        <position position="230"/>
    </location>
</feature>
<dbReference type="Pfam" id="PF04203">
    <property type="entry name" value="Sortase"/>
    <property type="match status" value="1"/>
</dbReference>
<keyword evidence="3" id="KW-1133">Transmembrane helix</keyword>
<evidence type="ECO:0000256" key="1">
    <source>
        <dbReference type="ARBA" id="ARBA00022801"/>
    </source>
</evidence>
<evidence type="ECO:0008006" key="6">
    <source>
        <dbReference type="Google" id="ProtNLM"/>
    </source>
</evidence>
<evidence type="ECO:0000256" key="3">
    <source>
        <dbReference type="SAM" id="Phobius"/>
    </source>
</evidence>
<dbReference type="CDD" id="cd05827">
    <property type="entry name" value="Sortase_C"/>
    <property type="match status" value="1"/>
</dbReference>
<feature type="transmembrane region" description="Helical" evidence="3">
    <location>
        <begin position="269"/>
        <end position="288"/>
    </location>
</feature>
<dbReference type="NCBIfam" id="TIGR01076">
    <property type="entry name" value="sortase_fam"/>
    <property type="match status" value="1"/>
</dbReference>
<evidence type="ECO:0000313" key="4">
    <source>
        <dbReference type="EMBL" id="OAQ55592.1"/>
    </source>
</evidence>
<gene>
    <name evidence="4" type="ORF">A6E74_05900</name>
</gene>
<name>A0A179ER98_ENTTH</name>
<comment type="caution">
    <text evidence="4">The sequence shown here is derived from an EMBL/GenBank/DDBJ whole genome shotgun (WGS) entry which is preliminary data.</text>
</comment>
<keyword evidence="3" id="KW-0812">Transmembrane</keyword>
<dbReference type="InterPro" id="IPR023365">
    <property type="entry name" value="Sortase_dom-sf"/>
</dbReference>
<dbReference type="AlphaFoldDB" id="A0A179ER98"/>
<feature type="transmembrane region" description="Helical" evidence="3">
    <location>
        <begin position="20"/>
        <end position="41"/>
    </location>
</feature>
<evidence type="ECO:0000313" key="5">
    <source>
        <dbReference type="Proteomes" id="UP000078516"/>
    </source>
</evidence>
<dbReference type="RefSeq" id="WP_067483159.1">
    <property type="nucleotide sequence ID" value="NZ_JARQAN010000003.1"/>
</dbReference>
<keyword evidence="5" id="KW-1185">Reference proteome</keyword>
<organism evidence="4 5">
    <name type="scientific">Enterococcus thailandicus</name>
    <dbReference type="NCBI Taxonomy" id="417368"/>
    <lineage>
        <taxon>Bacteria</taxon>
        <taxon>Bacillati</taxon>
        <taxon>Bacillota</taxon>
        <taxon>Bacilli</taxon>
        <taxon>Lactobacillales</taxon>
        <taxon>Enterococcaceae</taxon>
        <taxon>Enterococcus</taxon>
    </lineage>
</organism>
<evidence type="ECO:0000256" key="2">
    <source>
        <dbReference type="PIRSR" id="PIRSR605754-1"/>
    </source>
</evidence>
<protein>
    <recommendedName>
        <fullName evidence="6">Class C sortase</fullName>
    </recommendedName>
</protein>
<dbReference type="SUPFAM" id="SSF63817">
    <property type="entry name" value="Sortase"/>
    <property type="match status" value="1"/>
</dbReference>
<reference evidence="4 5" key="1">
    <citation type="submission" date="2016-04" db="EMBL/GenBank/DDBJ databases">
        <title>Draft genome of an Enterococcus thailandicus strain isolated from bovine feces.</title>
        <authorList>
            <person name="Beukers A.G."/>
            <person name="Zaheer R."/>
            <person name="Goji N."/>
            <person name="Cook S.R."/>
            <person name="Amoako K."/>
            <person name="Chaves A.V."/>
            <person name="Ward M.P."/>
            <person name="Mcallister T.A."/>
        </authorList>
    </citation>
    <scope>NUCLEOTIDE SEQUENCE [LARGE SCALE GENOMIC DNA]</scope>
    <source>
        <strain evidence="4 5">F0711D 46</strain>
    </source>
</reference>
<proteinExistence type="predicted"/>
<dbReference type="GO" id="GO:0016787">
    <property type="term" value="F:hydrolase activity"/>
    <property type="evidence" value="ECO:0007669"/>
    <property type="project" value="UniProtKB-KW"/>
</dbReference>
<dbReference type="InterPro" id="IPR005754">
    <property type="entry name" value="Sortase"/>
</dbReference>
<accession>A0A179ER98</accession>
<dbReference type="EMBL" id="LWMN01000012">
    <property type="protein sequence ID" value="OAQ55592.1"/>
    <property type="molecule type" value="Genomic_DNA"/>
</dbReference>
<keyword evidence="3" id="KW-0472">Membrane</keyword>
<keyword evidence="1" id="KW-0378">Hydrolase</keyword>
<dbReference type="NCBIfam" id="NF033745">
    <property type="entry name" value="class_C_sortase"/>
    <property type="match status" value="1"/>
</dbReference>
<feature type="active site" description="Proton donor/acceptor" evidence="2">
    <location>
        <position position="168"/>
    </location>
</feature>
<dbReference type="Gene3D" id="2.40.260.10">
    <property type="entry name" value="Sortase"/>
    <property type="match status" value="1"/>
</dbReference>
<dbReference type="Proteomes" id="UP000078516">
    <property type="component" value="Unassembled WGS sequence"/>
</dbReference>
<dbReference type="InterPro" id="IPR042002">
    <property type="entry name" value="Sortase_C"/>
</dbReference>
<sequence length="412" mass="47563">MKKLTKKEKNQAQEEPLGLFLKGSALTLFLIGFFIFLYPFVVDSLNNVIDQARLQTYQREVRQKGEEEQKKRLSSMAKVNQQQREQGLLIGSEKLEDYFSKSFQKKEGKQNQQLNNHLIGSIYIPKINVSLPIFDQTNELFLEKGATLLQGTSYPIGGKSTHAVITGHSGLPEKRLFTDLEQLKIGDQFYIETLGKKLAYEVSQLTVVLPTDVDALAIKENEDLVTLLTCTPYGINTHRLLVTSKRIPYEEQQAQSAEKRVATYHISRFILLGLICLVLLTSVSRWCWLKWNQIKSKDFYYSLAFSLFVDGQPKENQPVYLTDWNQQIIMDAQGQPVQQNSDAQGRVLFEQLPGGRYKVIIKEKSNEQIVKASINNYKKLVFVLKVKHFGNYRLKKQNKQFILWKKTKEYHK</sequence>